<comment type="caution">
    <text evidence="1">The sequence shown here is derived from an EMBL/GenBank/DDBJ whole genome shotgun (WGS) entry which is preliminary data.</text>
</comment>
<evidence type="ECO:0000313" key="1">
    <source>
        <dbReference type="EMBL" id="KAK7465171.1"/>
    </source>
</evidence>
<keyword evidence="2" id="KW-1185">Reference proteome</keyword>
<reference evidence="1 2" key="1">
    <citation type="journal article" date="2023" name="Sci. Data">
        <title>Genome assembly of the Korean intertidal mud-creeper Batillaria attramentaria.</title>
        <authorList>
            <person name="Patra A.K."/>
            <person name="Ho P.T."/>
            <person name="Jun S."/>
            <person name="Lee S.J."/>
            <person name="Kim Y."/>
            <person name="Won Y.J."/>
        </authorList>
    </citation>
    <scope>NUCLEOTIDE SEQUENCE [LARGE SCALE GENOMIC DNA]</scope>
    <source>
        <strain evidence="1">Wonlab-2016</strain>
    </source>
</reference>
<dbReference type="AlphaFoldDB" id="A0ABD0J8V1"/>
<dbReference type="Proteomes" id="UP001519460">
    <property type="component" value="Unassembled WGS sequence"/>
</dbReference>
<dbReference type="EMBL" id="JACVVK020000573">
    <property type="protein sequence ID" value="KAK7465171.1"/>
    <property type="molecule type" value="Genomic_DNA"/>
</dbReference>
<gene>
    <name evidence="1" type="ORF">BaRGS_00037661</name>
</gene>
<evidence type="ECO:0000313" key="2">
    <source>
        <dbReference type="Proteomes" id="UP001519460"/>
    </source>
</evidence>
<protein>
    <submittedName>
        <fullName evidence="1">Uncharacterized protein</fullName>
    </submittedName>
</protein>
<organism evidence="1 2">
    <name type="scientific">Batillaria attramentaria</name>
    <dbReference type="NCBI Taxonomy" id="370345"/>
    <lineage>
        <taxon>Eukaryota</taxon>
        <taxon>Metazoa</taxon>
        <taxon>Spiralia</taxon>
        <taxon>Lophotrochozoa</taxon>
        <taxon>Mollusca</taxon>
        <taxon>Gastropoda</taxon>
        <taxon>Caenogastropoda</taxon>
        <taxon>Sorbeoconcha</taxon>
        <taxon>Cerithioidea</taxon>
        <taxon>Batillariidae</taxon>
        <taxon>Batillaria</taxon>
    </lineage>
</organism>
<sequence length="97" mass="10867">MVKANRRMRGVDTVLSVAGQPTLWSRSLILRRETRADSVIALTDTPVDPTQHVLLGQVSLIAPRRRRRHITSLAFTSIYPFRSERSGDGPQVCGQIQ</sequence>
<proteinExistence type="predicted"/>
<name>A0ABD0J8V1_9CAEN</name>
<accession>A0ABD0J8V1</accession>